<keyword evidence="4" id="KW-0408">Iron</keyword>
<dbReference type="GO" id="GO:0051536">
    <property type="term" value="F:iron-sulfur cluster binding"/>
    <property type="evidence" value="ECO:0007669"/>
    <property type="project" value="UniProtKB-KW"/>
</dbReference>
<dbReference type="SUPFAM" id="SSF53335">
    <property type="entry name" value="S-adenosyl-L-methionine-dependent methyltransferases"/>
    <property type="match status" value="1"/>
</dbReference>
<dbReference type="GO" id="GO:0008168">
    <property type="term" value="F:methyltransferase activity"/>
    <property type="evidence" value="ECO:0007669"/>
    <property type="project" value="InterPro"/>
</dbReference>
<dbReference type="GeneID" id="110796507"/>
<evidence type="ECO:0000256" key="3">
    <source>
        <dbReference type="ARBA" id="ARBA00022946"/>
    </source>
</evidence>
<sequence length="504" mass="57592">MSALIPETSRRLITPESIRSAAKQSSKCLVIPIRLRRAIEKYLQEQDMAHMKKKVLRLTASFAEIKDVNRLLPLSVSKELVEDPFKSMEQSKRWKNKSEYGDIGLTYTDNETVAYIATRMPAVYSACFRILREIKRRVPDFSPVKVLDFGSGTGSSYWALREIWPRSIERINLIDPSQSMQRAGVSLLRDIKSLPLVRSYDKIQSLTKDIKKSERAHDLVIASYVLGEIPSLKDRIAIVRQLWGLTRDMLVLVEPGTPEGSNIVSQMRSHILWMEKRKLRKRKETSDGVSKNSGASKDGAFVIAPCPHDGPCPLAKTGKFCHFVQRLERTESQRAFKRSSGGSLRGFEDEKFSYVVLRRGKRPQEPWPLDGIKFETFKELRAKRKSEDLEIDYEDQFELETDEIESSNTNPSYDSDATESDTVTDHEDDEEVEESSGLADLGSGWGRIIFMPQKRGRRVEMDVCRSTKRDGSEGSFDHLVFTRAKNPTLHLQARKSLWGDLWPL</sequence>
<dbReference type="InterPro" id="IPR015324">
    <property type="entry name" value="Ribosomal_Rsm22-like"/>
</dbReference>
<keyword evidence="5" id="KW-0411">Iron-sulfur</keyword>
<proteinExistence type="predicted"/>
<evidence type="ECO:0000256" key="1">
    <source>
        <dbReference type="ARBA" id="ARBA00004173"/>
    </source>
</evidence>
<evidence type="ECO:0000256" key="5">
    <source>
        <dbReference type="ARBA" id="ARBA00023014"/>
    </source>
</evidence>
<accession>A0A9R0IXB8</accession>
<dbReference type="OrthoDB" id="421327at2759"/>
<comment type="subcellular location">
    <subcellularLocation>
        <location evidence="1">Mitochondrion</location>
    </subcellularLocation>
</comment>
<evidence type="ECO:0000256" key="4">
    <source>
        <dbReference type="ARBA" id="ARBA00023004"/>
    </source>
</evidence>
<evidence type="ECO:0000313" key="10">
    <source>
        <dbReference type="RefSeq" id="XP_021857264.1"/>
    </source>
</evidence>
<dbReference type="AlphaFoldDB" id="A0A9R0IXB8"/>
<reference evidence="10" key="2">
    <citation type="submission" date="2025-08" db="UniProtKB">
        <authorList>
            <consortium name="RefSeq"/>
        </authorList>
    </citation>
    <scope>IDENTIFICATION</scope>
    <source>
        <tissue evidence="10">Leaf</tissue>
    </source>
</reference>
<dbReference type="Gene3D" id="3.40.50.150">
    <property type="entry name" value="Vaccinia Virus protein VP39"/>
    <property type="match status" value="1"/>
</dbReference>
<dbReference type="Pfam" id="PF09243">
    <property type="entry name" value="Rsm22"/>
    <property type="match status" value="2"/>
</dbReference>
<dbReference type="RefSeq" id="XP_021857264.1">
    <property type="nucleotide sequence ID" value="XM_022001572.2"/>
</dbReference>
<dbReference type="InterPro" id="IPR052571">
    <property type="entry name" value="Mt_RNA_Methyltransferase"/>
</dbReference>
<keyword evidence="9" id="KW-1185">Reference proteome</keyword>
<dbReference type="GO" id="GO:0046872">
    <property type="term" value="F:metal ion binding"/>
    <property type="evidence" value="ECO:0007669"/>
    <property type="project" value="UniProtKB-KW"/>
</dbReference>
<feature type="compositionally biased region" description="Polar residues" evidence="8">
    <location>
        <begin position="406"/>
        <end position="415"/>
    </location>
</feature>
<evidence type="ECO:0000256" key="7">
    <source>
        <dbReference type="ARBA" id="ARBA00045681"/>
    </source>
</evidence>
<keyword evidence="3" id="KW-0809">Transit peptide</keyword>
<dbReference type="KEGG" id="soe:110796507"/>
<dbReference type="GO" id="GO:0005763">
    <property type="term" value="C:mitochondrial small ribosomal subunit"/>
    <property type="evidence" value="ECO:0007669"/>
    <property type="project" value="TreeGrafter"/>
</dbReference>
<protein>
    <recommendedName>
        <fullName evidence="11">Methyltransferase-like protein 17, mitochondrial</fullName>
    </recommendedName>
</protein>
<reference evidence="9" key="1">
    <citation type="journal article" date="2021" name="Nat. Commun.">
        <title>Genomic analyses provide insights into spinach domestication and the genetic basis of agronomic traits.</title>
        <authorList>
            <person name="Cai X."/>
            <person name="Sun X."/>
            <person name="Xu C."/>
            <person name="Sun H."/>
            <person name="Wang X."/>
            <person name="Ge C."/>
            <person name="Zhang Z."/>
            <person name="Wang Q."/>
            <person name="Fei Z."/>
            <person name="Jiao C."/>
            <person name="Wang Q."/>
        </authorList>
    </citation>
    <scope>NUCLEOTIDE SEQUENCE [LARGE SCALE GENOMIC DNA]</scope>
    <source>
        <strain evidence="9">cv. Varoflay</strain>
    </source>
</reference>
<organism evidence="9 10">
    <name type="scientific">Spinacia oleracea</name>
    <name type="common">Spinach</name>
    <dbReference type="NCBI Taxonomy" id="3562"/>
    <lineage>
        <taxon>Eukaryota</taxon>
        <taxon>Viridiplantae</taxon>
        <taxon>Streptophyta</taxon>
        <taxon>Embryophyta</taxon>
        <taxon>Tracheophyta</taxon>
        <taxon>Spermatophyta</taxon>
        <taxon>Magnoliopsida</taxon>
        <taxon>eudicotyledons</taxon>
        <taxon>Gunneridae</taxon>
        <taxon>Pentapetalae</taxon>
        <taxon>Caryophyllales</taxon>
        <taxon>Chenopodiaceae</taxon>
        <taxon>Chenopodioideae</taxon>
        <taxon>Anserineae</taxon>
        <taxon>Spinacia</taxon>
    </lineage>
</organism>
<evidence type="ECO:0000256" key="6">
    <source>
        <dbReference type="ARBA" id="ARBA00023128"/>
    </source>
</evidence>
<comment type="function">
    <text evidence="7">Mitochondrial ribosome (mitoribosome) assembly factor. Binds at the interface of the head and body domains of the mitochondrial small ribosomal subunit (mt-SSU), occluding the mRNA channel and preventing compaction of the head domain towards the body. Probable inactive methyltransferase: retains the characteristic folding and ability to bind S-adenosyl-L-methionine, but it probably lost its methyltransferase activity.</text>
</comment>
<keyword evidence="2" id="KW-0479">Metal-binding</keyword>
<dbReference type="PANTHER" id="PTHR13184">
    <property type="entry name" value="37S RIBOSOMAL PROTEIN S22"/>
    <property type="match status" value="1"/>
</dbReference>
<evidence type="ECO:0000256" key="2">
    <source>
        <dbReference type="ARBA" id="ARBA00022723"/>
    </source>
</evidence>
<feature type="region of interest" description="Disordered" evidence="8">
    <location>
        <begin position="398"/>
        <end position="440"/>
    </location>
</feature>
<evidence type="ECO:0000313" key="9">
    <source>
        <dbReference type="Proteomes" id="UP000813463"/>
    </source>
</evidence>
<keyword evidence="6" id="KW-0496">Mitochondrion</keyword>
<dbReference type="InterPro" id="IPR029063">
    <property type="entry name" value="SAM-dependent_MTases_sf"/>
</dbReference>
<dbReference type="Proteomes" id="UP000813463">
    <property type="component" value="Chromosome 6"/>
</dbReference>
<dbReference type="GO" id="GO:0003735">
    <property type="term" value="F:structural constituent of ribosome"/>
    <property type="evidence" value="ECO:0007669"/>
    <property type="project" value="TreeGrafter"/>
</dbReference>
<evidence type="ECO:0008006" key="11">
    <source>
        <dbReference type="Google" id="ProtNLM"/>
    </source>
</evidence>
<gene>
    <name evidence="10" type="primary">LOC110796507</name>
</gene>
<dbReference type="PANTHER" id="PTHR13184:SF5">
    <property type="entry name" value="METHYLTRANSFERASE-LIKE PROTEIN 17, MITOCHONDRIAL"/>
    <property type="match status" value="1"/>
</dbReference>
<dbReference type="GO" id="GO:0006412">
    <property type="term" value="P:translation"/>
    <property type="evidence" value="ECO:0007669"/>
    <property type="project" value="InterPro"/>
</dbReference>
<name>A0A9R0IXB8_SPIOL</name>
<evidence type="ECO:0000256" key="8">
    <source>
        <dbReference type="SAM" id="MobiDB-lite"/>
    </source>
</evidence>